<sequence>MITKKEQAKKRTFKGVSLDVLAVGEKSMVAKMNYVKGNYASTHAHPNEQSGYVISGKYRLKTEALDVELNPGDSIFYT</sequence>
<evidence type="ECO:0000259" key="1">
    <source>
        <dbReference type="Pfam" id="PF07883"/>
    </source>
</evidence>
<dbReference type="Pfam" id="PF07883">
    <property type="entry name" value="Cupin_2"/>
    <property type="match status" value="1"/>
</dbReference>
<name>A0ABZ3ITX3_9FIRM</name>
<keyword evidence="3" id="KW-1185">Reference proteome</keyword>
<protein>
    <recommendedName>
        <fullName evidence="1">Cupin type-2 domain-containing protein</fullName>
    </recommendedName>
</protein>
<dbReference type="Gene3D" id="2.60.120.10">
    <property type="entry name" value="Jelly Rolls"/>
    <property type="match status" value="1"/>
</dbReference>
<evidence type="ECO:0000313" key="2">
    <source>
        <dbReference type="EMBL" id="XFO69176.1"/>
    </source>
</evidence>
<evidence type="ECO:0000313" key="3">
    <source>
        <dbReference type="Proteomes" id="UP000216752"/>
    </source>
</evidence>
<feature type="domain" description="Cupin type-2" evidence="1">
    <location>
        <begin position="32"/>
        <end position="77"/>
    </location>
</feature>
<gene>
    <name evidence="2" type="ORF">SPSIL_054060</name>
</gene>
<dbReference type="EMBL" id="CP155573">
    <property type="protein sequence ID" value="XFO69176.1"/>
    <property type="molecule type" value="Genomic_DNA"/>
</dbReference>
<dbReference type="RefSeq" id="WP_211289510.1">
    <property type="nucleotide sequence ID" value="NZ_CP155573.1"/>
</dbReference>
<reference evidence="2" key="1">
    <citation type="submission" date="2024-05" db="EMBL/GenBank/DDBJ databases">
        <title>Isolation and characterization of Sporomusa carbonis sp. nov., a carboxydotrophic hydrogenogen in the genus of Sporomusa isolated from a charcoal burning pile.</title>
        <authorList>
            <person name="Boeer T."/>
            <person name="Rosenbaum F."/>
            <person name="Eysell L."/>
            <person name="Mueller V."/>
            <person name="Daniel R."/>
            <person name="Poehlein A."/>
        </authorList>
    </citation>
    <scope>NUCLEOTIDE SEQUENCE [LARGE SCALE GENOMIC DNA]</scope>
    <source>
        <strain evidence="2">DSM 10669</strain>
    </source>
</reference>
<dbReference type="InterPro" id="IPR014710">
    <property type="entry name" value="RmlC-like_jellyroll"/>
</dbReference>
<dbReference type="InterPro" id="IPR011051">
    <property type="entry name" value="RmlC_Cupin_sf"/>
</dbReference>
<accession>A0ABZ3ITX3</accession>
<dbReference type="SUPFAM" id="SSF51182">
    <property type="entry name" value="RmlC-like cupins"/>
    <property type="match status" value="1"/>
</dbReference>
<dbReference type="Proteomes" id="UP000216752">
    <property type="component" value="Chromosome"/>
</dbReference>
<dbReference type="InterPro" id="IPR013096">
    <property type="entry name" value="Cupin_2"/>
</dbReference>
<proteinExistence type="predicted"/>
<organism evidence="2 3">
    <name type="scientific">Sporomusa silvacetica DSM 10669</name>
    <dbReference type="NCBI Taxonomy" id="1123289"/>
    <lineage>
        <taxon>Bacteria</taxon>
        <taxon>Bacillati</taxon>
        <taxon>Bacillota</taxon>
        <taxon>Negativicutes</taxon>
        <taxon>Selenomonadales</taxon>
        <taxon>Sporomusaceae</taxon>
        <taxon>Sporomusa</taxon>
    </lineage>
</organism>